<evidence type="ECO:0000313" key="7">
    <source>
        <dbReference type="EMBL" id="RWS11946.1"/>
    </source>
</evidence>
<evidence type="ECO:0000313" key="8">
    <source>
        <dbReference type="Proteomes" id="UP000285301"/>
    </source>
</evidence>
<accession>A0A3S3PL57</accession>
<evidence type="ECO:0000256" key="1">
    <source>
        <dbReference type="ARBA" id="ARBA00005830"/>
    </source>
</evidence>
<dbReference type="InterPro" id="IPR008775">
    <property type="entry name" value="Phytyl_CoA_dOase-like"/>
</dbReference>
<gene>
    <name evidence="6" type="ORF">B4U79_06895</name>
    <name evidence="7" type="ORF">B4U79_13360</name>
    <name evidence="5" type="ORF">B4U79_17589</name>
</gene>
<organism evidence="7 8">
    <name type="scientific">Dinothrombium tinctorium</name>
    <dbReference type="NCBI Taxonomy" id="1965070"/>
    <lineage>
        <taxon>Eukaryota</taxon>
        <taxon>Metazoa</taxon>
        <taxon>Ecdysozoa</taxon>
        <taxon>Arthropoda</taxon>
        <taxon>Chelicerata</taxon>
        <taxon>Arachnida</taxon>
        <taxon>Acari</taxon>
        <taxon>Acariformes</taxon>
        <taxon>Trombidiformes</taxon>
        <taxon>Prostigmata</taxon>
        <taxon>Anystina</taxon>
        <taxon>Parasitengona</taxon>
        <taxon>Trombidioidea</taxon>
        <taxon>Trombidiidae</taxon>
        <taxon>Dinothrombium</taxon>
    </lineage>
</organism>
<sequence length="304" mass="35112">MCEQRGNTSVNPRDFWPKKYRYTREVDPGLTHPLTVKQRDFYEDNGYLVVRNCVPKAQIERYRQQYVKGVEEWQKIIESLAKQPQIVKYVEAFCGSNIMWMNASLIDGKQLQPQQQWHQQQEQFSSMQRAFNAADMYQDLFALPFRPADRIVGCWTALKPANKVNGCFFTISKTHKCSQFQTTFTDCDGLETKIIYEPFLRDNDQFGFNKANKEFEKRFIELNPGDTLFYHPLLLYTLASDIPSTTANGAEIAIIASHYASSDCEYVEMSGIKANRQYSTPTSLRQMITEYGKSTIADTVIVSL</sequence>
<dbReference type="Gene3D" id="2.60.120.620">
    <property type="entry name" value="q2cbj1_9rhob like domain"/>
    <property type="match status" value="1"/>
</dbReference>
<dbReference type="OrthoDB" id="2328924at2759"/>
<protein>
    <recommendedName>
        <fullName evidence="2">phytanoyl-CoA dioxygenase</fullName>
        <ecNumber evidence="2">1.14.11.18</ecNumber>
    </recommendedName>
    <alternativeName>
        <fullName evidence="3">Phytanic acid oxidase</fullName>
    </alternativeName>
    <alternativeName>
        <fullName evidence="4">Phytanoyl-CoA alpha-hydroxylase</fullName>
    </alternativeName>
</protein>
<evidence type="ECO:0000256" key="4">
    <source>
        <dbReference type="ARBA" id="ARBA00034924"/>
    </source>
</evidence>
<evidence type="ECO:0000256" key="2">
    <source>
        <dbReference type="ARBA" id="ARBA00034809"/>
    </source>
</evidence>
<comment type="caution">
    <text evidence="7">The sequence shown here is derived from an EMBL/GenBank/DDBJ whole genome shotgun (WGS) entry which is preliminary data.</text>
</comment>
<reference evidence="7" key="2">
    <citation type="submission" date="2018-11" db="EMBL/GenBank/DDBJ databases">
        <title>Trombidioid mite genomics.</title>
        <authorList>
            <person name="Dong X."/>
        </authorList>
    </citation>
    <scope>NUCLEOTIDE SEQUENCE</scope>
    <source>
        <strain evidence="7">UoL-WK</strain>
    </source>
</reference>
<name>A0A3S3PL57_9ACAR</name>
<proteinExistence type="inferred from homology"/>
<keyword evidence="8" id="KW-1185">Reference proteome</keyword>
<dbReference type="EMBL" id="NCKU01002026">
    <property type="protein sequence ID" value="RWS10639.1"/>
    <property type="molecule type" value="Genomic_DNA"/>
</dbReference>
<dbReference type="AlphaFoldDB" id="A0A3S3PL57"/>
<reference evidence="7 8" key="1">
    <citation type="journal article" date="2018" name="Gigascience">
        <title>Genomes of trombidid mites reveal novel predicted allergens and laterally-transferred genes associated with secondary metabolism.</title>
        <authorList>
            <person name="Dong X."/>
            <person name="Chaisiri K."/>
            <person name="Xia D."/>
            <person name="Armstrong S.D."/>
            <person name="Fang Y."/>
            <person name="Donnelly M.J."/>
            <person name="Kadowaki T."/>
            <person name="McGarry J.W."/>
            <person name="Darby A.C."/>
            <person name="Makepeace B.L."/>
        </authorList>
    </citation>
    <scope>NUCLEOTIDE SEQUENCE [LARGE SCALE GENOMIC DNA]</scope>
    <source>
        <strain evidence="7">UoL-WK</strain>
    </source>
</reference>
<dbReference type="SUPFAM" id="SSF51197">
    <property type="entry name" value="Clavaminate synthase-like"/>
    <property type="match status" value="1"/>
</dbReference>
<evidence type="ECO:0000256" key="3">
    <source>
        <dbReference type="ARBA" id="ARBA00034921"/>
    </source>
</evidence>
<keyword evidence="7" id="KW-0560">Oxidoreductase</keyword>
<dbReference type="STRING" id="1965070.A0A3S3PL57"/>
<dbReference type="GO" id="GO:0001561">
    <property type="term" value="P:fatty acid alpha-oxidation"/>
    <property type="evidence" value="ECO:0007669"/>
    <property type="project" value="InterPro"/>
</dbReference>
<dbReference type="EMBL" id="NCKU01001976">
    <property type="protein sequence ID" value="RWS10749.1"/>
    <property type="molecule type" value="Genomic_DNA"/>
</dbReference>
<dbReference type="EMBL" id="NCKU01001509">
    <property type="protein sequence ID" value="RWS11946.1"/>
    <property type="molecule type" value="Genomic_DNA"/>
</dbReference>
<dbReference type="PANTHER" id="PTHR21308:SF1">
    <property type="entry name" value="PHYTANOYL-COA DIOXYGENASE, PEROXISOMAL"/>
    <property type="match status" value="1"/>
</dbReference>
<dbReference type="GO" id="GO:0048244">
    <property type="term" value="F:phytanoyl-CoA dioxygenase activity"/>
    <property type="evidence" value="ECO:0007669"/>
    <property type="project" value="UniProtKB-EC"/>
</dbReference>
<dbReference type="InterPro" id="IPR047128">
    <property type="entry name" value="PhyH"/>
</dbReference>
<dbReference type="Pfam" id="PF05721">
    <property type="entry name" value="PhyH"/>
    <property type="match status" value="1"/>
</dbReference>
<keyword evidence="7" id="KW-0223">Dioxygenase</keyword>
<dbReference type="Proteomes" id="UP000285301">
    <property type="component" value="Unassembled WGS sequence"/>
</dbReference>
<dbReference type="EC" id="1.14.11.18" evidence="2"/>
<evidence type="ECO:0000313" key="6">
    <source>
        <dbReference type="EMBL" id="RWS10749.1"/>
    </source>
</evidence>
<dbReference type="PANTHER" id="PTHR21308">
    <property type="entry name" value="PHYTANOYL-COA ALPHA-HYDROXYLASE"/>
    <property type="match status" value="1"/>
</dbReference>
<comment type="similarity">
    <text evidence="1">Belongs to the PhyH family.</text>
</comment>
<evidence type="ECO:0000313" key="5">
    <source>
        <dbReference type="EMBL" id="RWS10639.1"/>
    </source>
</evidence>